<keyword evidence="1" id="KW-0812">Transmembrane</keyword>
<name>A0A2P2PLY2_RHIMU</name>
<dbReference type="AlphaFoldDB" id="A0A2P2PLY2"/>
<keyword evidence="1" id="KW-1133">Transmembrane helix</keyword>
<accession>A0A2P2PLY2</accession>
<organism evidence="2">
    <name type="scientific">Rhizophora mucronata</name>
    <name type="common">Asiatic mangrove</name>
    <dbReference type="NCBI Taxonomy" id="61149"/>
    <lineage>
        <taxon>Eukaryota</taxon>
        <taxon>Viridiplantae</taxon>
        <taxon>Streptophyta</taxon>
        <taxon>Embryophyta</taxon>
        <taxon>Tracheophyta</taxon>
        <taxon>Spermatophyta</taxon>
        <taxon>Magnoliopsida</taxon>
        <taxon>eudicotyledons</taxon>
        <taxon>Gunneridae</taxon>
        <taxon>Pentapetalae</taxon>
        <taxon>rosids</taxon>
        <taxon>fabids</taxon>
        <taxon>Malpighiales</taxon>
        <taxon>Rhizophoraceae</taxon>
        <taxon>Rhizophora</taxon>
    </lineage>
</organism>
<keyword evidence="1" id="KW-0472">Membrane</keyword>
<dbReference type="EMBL" id="GGEC01075296">
    <property type="protein sequence ID" value="MBX55780.1"/>
    <property type="molecule type" value="Transcribed_RNA"/>
</dbReference>
<proteinExistence type="predicted"/>
<sequence length="67" mass="7867">MSVGLARSRKSFDFVLVKCFLHCWREWGLLDSPSIDLGAFLNKSHHWVCFMWKLAAICLVFFFVENL</sequence>
<feature type="transmembrane region" description="Helical" evidence="1">
    <location>
        <begin position="47"/>
        <end position="64"/>
    </location>
</feature>
<evidence type="ECO:0000313" key="2">
    <source>
        <dbReference type="EMBL" id="MBX55780.1"/>
    </source>
</evidence>
<protein>
    <submittedName>
        <fullName evidence="2">Uncharacterized protein</fullName>
    </submittedName>
</protein>
<evidence type="ECO:0000256" key="1">
    <source>
        <dbReference type="SAM" id="Phobius"/>
    </source>
</evidence>
<reference evidence="2" key="1">
    <citation type="submission" date="2018-02" db="EMBL/GenBank/DDBJ databases">
        <title>Rhizophora mucronata_Transcriptome.</title>
        <authorList>
            <person name="Meera S.P."/>
            <person name="Sreeshan A."/>
            <person name="Augustine A."/>
        </authorList>
    </citation>
    <scope>NUCLEOTIDE SEQUENCE</scope>
    <source>
        <tissue evidence="2">Leaf</tissue>
    </source>
</reference>